<dbReference type="PROSITE" id="PS51257">
    <property type="entry name" value="PROKAR_LIPOPROTEIN"/>
    <property type="match status" value="1"/>
</dbReference>
<accession>A0A1H2CEZ2</accession>
<evidence type="ECO:0000313" key="1">
    <source>
        <dbReference type="EMBL" id="SDT69021.1"/>
    </source>
</evidence>
<dbReference type="RefSeq" id="WP_091379754.1">
    <property type="nucleotide sequence ID" value="NZ_LT629740.1"/>
</dbReference>
<gene>
    <name evidence="1" type="ORF">SAMN05216490_4975</name>
</gene>
<proteinExistence type="predicted"/>
<organism evidence="1 2">
    <name type="scientific">Mucilaginibacter mallensis</name>
    <dbReference type="NCBI Taxonomy" id="652787"/>
    <lineage>
        <taxon>Bacteria</taxon>
        <taxon>Pseudomonadati</taxon>
        <taxon>Bacteroidota</taxon>
        <taxon>Sphingobacteriia</taxon>
        <taxon>Sphingobacteriales</taxon>
        <taxon>Sphingobacteriaceae</taxon>
        <taxon>Mucilaginibacter</taxon>
    </lineage>
</organism>
<dbReference type="OrthoDB" id="2634655at2"/>
<dbReference type="Gene3D" id="2.60.120.560">
    <property type="entry name" value="Exo-inulinase, domain 1"/>
    <property type="match status" value="1"/>
</dbReference>
<dbReference type="EMBL" id="LT629740">
    <property type="protein sequence ID" value="SDT69021.1"/>
    <property type="molecule type" value="Genomic_DNA"/>
</dbReference>
<name>A0A1H2CEZ2_MUCMA</name>
<evidence type="ECO:0000313" key="2">
    <source>
        <dbReference type="Proteomes" id="UP000199679"/>
    </source>
</evidence>
<protein>
    <submittedName>
        <fullName evidence="1">Uncharacterized protein</fullName>
    </submittedName>
</protein>
<dbReference type="Proteomes" id="UP000199679">
    <property type="component" value="Chromosome I"/>
</dbReference>
<dbReference type="STRING" id="652787.SAMN05216490_4975"/>
<keyword evidence="2" id="KW-1185">Reference proteome</keyword>
<reference evidence="1 2" key="1">
    <citation type="submission" date="2016-10" db="EMBL/GenBank/DDBJ databases">
        <authorList>
            <person name="de Groot N.N."/>
        </authorList>
    </citation>
    <scope>NUCLEOTIDE SEQUENCE [LARGE SCALE GENOMIC DNA]</scope>
    <source>
        <strain evidence="1 2">MP1X4</strain>
    </source>
</reference>
<dbReference type="AlphaFoldDB" id="A0A1H2CEZ2"/>
<sequence>MHHIKSTQEFVLTFSAILLSCFTAIAQVKPSGKEKFIIIPFEASRFDTSNRKAAFLTYRGLKVMKTLPQPDGQAIPVTLKRLNFTNGTIEFDAMPIENDYINDLAINFHQKDIYNFESVYLRTQVNETEQRDDALQYTPYIHGDNLWDLMTPFRGDAIVHNQEWNHFKLVISGMQMLIYINHSIRPTMQVPRLEGKYKTGAISFDGEALFANLVIKPDATEGLSPVEGIDITDNDPRYIRNWQVSYPQYIAGGRMLTEDDLPKDSVKWLPITAERRGIINLSRRFEGDEFTSYPKRNRYVWLKTTVKSDIKRNLTIDFGFNKEVYVFINGRSLYNGRNGAGNRYQMNPGGRVDVSNYVLEVPLKQGNNELLIGIASPLEGWGMVTRVENLDGITIQNGTDKNTE</sequence>